<evidence type="ECO:0000256" key="1">
    <source>
        <dbReference type="ARBA" id="ARBA00022801"/>
    </source>
</evidence>
<accession>A0A9D0Z9M4</accession>
<dbReference type="SMART" id="SM00849">
    <property type="entry name" value="Lactamase_B"/>
    <property type="match status" value="1"/>
</dbReference>
<dbReference type="SMART" id="SM01027">
    <property type="entry name" value="Beta-Casp"/>
    <property type="match status" value="1"/>
</dbReference>
<dbReference type="GO" id="GO:0016787">
    <property type="term" value="F:hydrolase activity"/>
    <property type="evidence" value="ECO:0007669"/>
    <property type="project" value="UniProtKB-KW"/>
</dbReference>
<proteinExistence type="predicted"/>
<dbReference type="Pfam" id="PF16661">
    <property type="entry name" value="Lactamase_B_6"/>
    <property type="match status" value="1"/>
</dbReference>
<protein>
    <submittedName>
        <fullName evidence="4">MBL fold metallo-hydrolase</fullName>
    </submittedName>
</protein>
<dbReference type="Proteomes" id="UP000886874">
    <property type="component" value="Unassembled WGS sequence"/>
</dbReference>
<reference evidence="4" key="1">
    <citation type="submission" date="2020-10" db="EMBL/GenBank/DDBJ databases">
        <authorList>
            <person name="Gilroy R."/>
        </authorList>
    </citation>
    <scope>NUCLEOTIDE SEQUENCE</scope>
    <source>
        <strain evidence="4">ChiSjej2B20-13462</strain>
    </source>
</reference>
<dbReference type="InterPro" id="IPR022712">
    <property type="entry name" value="Beta_Casp"/>
</dbReference>
<sequence length="532" mass="58598">MKLTFLGAAHEVTGSRTLLTAAGRQILIDYGMEQGVDLYENPTLPLAAGEIDCVLLTHAHIDHSGMIPALVKQGFHGAIYATEATTKLCGIMLLDSAHIQESEAQWRNRKAQRSGADPVEPIYTVADAQAALRLFRPCTYGPTYPILNGISISFQDAGHLLGSASITVTVTEGEKTETLLFSGDLGNVDRPLIRDPQLPKGADYVMIESTYGDRLHGSRADYAGQLTRILQETLDRGGNLVIPAFSVGRTQELLFLLREIKQQGLIKGHDGFPVYVDSPLSVEATNIYSGGMMEYYDQETLDLLAAGIDPIHFPGLRTSITSQDSMNINLDPEPKVILSASGMCEAGRIRHHLKHNLWRPQSTILFVGYQSEGTLGRKLLNGASSVKLFGEEIQVNAKIEQMDGISGHADQSMLLKWLSAMTYKPKKVFVNHGDDTVTDTFAALIREKLSMDAEAPYNGSAFDLGAMQWVSMGFRTKVEKRKVSVRTNAVFQRLYQAGRRLLNVIEKNRGLANRELAKFADQVTALCDKWDR</sequence>
<dbReference type="GO" id="GO:0004521">
    <property type="term" value="F:RNA endonuclease activity"/>
    <property type="evidence" value="ECO:0007669"/>
    <property type="project" value="TreeGrafter"/>
</dbReference>
<feature type="domain" description="Metallo-beta-lactamase" evidence="2">
    <location>
        <begin position="13"/>
        <end position="245"/>
    </location>
</feature>
<dbReference type="Pfam" id="PF07521">
    <property type="entry name" value="RMMBL"/>
    <property type="match status" value="1"/>
</dbReference>
<dbReference type="InterPro" id="IPR050698">
    <property type="entry name" value="MBL"/>
</dbReference>
<evidence type="ECO:0000313" key="4">
    <source>
        <dbReference type="EMBL" id="HIQ70408.1"/>
    </source>
</evidence>
<dbReference type="EMBL" id="DVFN01000124">
    <property type="protein sequence ID" value="HIQ70408.1"/>
    <property type="molecule type" value="Genomic_DNA"/>
</dbReference>
<dbReference type="InterPro" id="IPR011108">
    <property type="entry name" value="RMMBL"/>
</dbReference>
<feature type="domain" description="Beta-Casp" evidence="3">
    <location>
        <begin position="250"/>
        <end position="379"/>
    </location>
</feature>
<dbReference type="PANTHER" id="PTHR11203:SF37">
    <property type="entry name" value="INTEGRATOR COMPLEX SUBUNIT 11"/>
    <property type="match status" value="1"/>
</dbReference>
<dbReference type="AlphaFoldDB" id="A0A9D0Z9M4"/>
<organism evidence="4 5">
    <name type="scientific">Candidatus Avoscillospira stercorigallinarum</name>
    <dbReference type="NCBI Taxonomy" id="2840708"/>
    <lineage>
        <taxon>Bacteria</taxon>
        <taxon>Bacillati</taxon>
        <taxon>Bacillota</taxon>
        <taxon>Clostridia</taxon>
        <taxon>Eubacteriales</taxon>
        <taxon>Oscillospiraceae</taxon>
        <taxon>Oscillospiraceae incertae sedis</taxon>
        <taxon>Candidatus Avoscillospira</taxon>
    </lineage>
</organism>
<reference evidence="4" key="2">
    <citation type="journal article" date="2021" name="PeerJ">
        <title>Extensive microbial diversity within the chicken gut microbiome revealed by metagenomics and culture.</title>
        <authorList>
            <person name="Gilroy R."/>
            <person name="Ravi A."/>
            <person name="Getino M."/>
            <person name="Pursley I."/>
            <person name="Horton D.L."/>
            <person name="Alikhan N.F."/>
            <person name="Baker D."/>
            <person name="Gharbi K."/>
            <person name="Hall N."/>
            <person name="Watson M."/>
            <person name="Adriaenssens E.M."/>
            <person name="Foster-Nyarko E."/>
            <person name="Jarju S."/>
            <person name="Secka A."/>
            <person name="Antonio M."/>
            <person name="Oren A."/>
            <person name="Chaudhuri R.R."/>
            <person name="La Ragione R."/>
            <person name="Hildebrand F."/>
            <person name="Pallen M.J."/>
        </authorList>
    </citation>
    <scope>NUCLEOTIDE SEQUENCE</scope>
    <source>
        <strain evidence="4">ChiSjej2B20-13462</strain>
    </source>
</reference>
<keyword evidence="1" id="KW-0378">Hydrolase</keyword>
<name>A0A9D0Z9M4_9FIRM</name>
<dbReference type="InterPro" id="IPR001279">
    <property type="entry name" value="Metallo-B-lactamas"/>
</dbReference>
<dbReference type="Pfam" id="PF10996">
    <property type="entry name" value="Beta-Casp"/>
    <property type="match status" value="1"/>
</dbReference>
<evidence type="ECO:0000259" key="2">
    <source>
        <dbReference type="SMART" id="SM00849"/>
    </source>
</evidence>
<evidence type="ECO:0000259" key="3">
    <source>
        <dbReference type="SMART" id="SM01027"/>
    </source>
</evidence>
<dbReference type="PANTHER" id="PTHR11203">
    <property type="entry name" value="CLEAVAGE AND POLYADENYLATION SPECIFICITY FACTOR FAMILY MEMBER"/>
    <property type="match status" value="1"/>
</dbReference>
<dbReference type="CDD" id="cd16295">
    <property type="entry name" value="TTHA0252-CPSF-like_MBL-fold"/>
    <property type="match status" value="1"/>
</dbReference>
<dbReference type="InterPro" id="IPR036866">
    <property type="entry name" value="RibonucZ/Hydroxyglut_hydro"/>
</dbReference>
<dbReference type="Gene3D" id="3.40.50.10890">
    <property type="match status" value="1"/>
</dbReference>
<gene>
    <name evidence="4" type="ORF">IAA67_08775</name>
</gene>
<dbReference type="SUPFAM" id="SSF56281">
    <property type="entry name" value="Metallo-hydrolase/oxidoreductase"/>
    <property type="match status" value="1"/>
</dbReference>
<dbReference type="Gene3D" id="3.60.15.10">
    <property type="entry name" value="Ribonuclease Z/Hydroxyacylglutathione hydrolase-like"/>
    <property type="match status" value="1"/>
</dbReference>
<comment type="caution">
    <text evidence="4">The sequence shown here is derived from an EMBL/GenBank/DDBJ whole genome shotgun (WGS) entry which is preliminary data.</text>
</comment>
<evidence type="ECO:0000313" key="5">
    <source>
        <dbReference type="Proteomes" id="UP000886874"/>
    </source>
</evidence>